<gene>
    <name evidence="1" type="ORF">FWK35_00013381</name>
</gene>
<reference evidence="1 2" key="1">
    <citation type="submission" date="2019-08" db="EMBL/GenBank/DDBJ databases">
        <title>Whole genome of Aphis craccivora.</title>
        <authorList>
            <person name="Voronova N.V."/>
            <person name="Shulinski R.S."/>
            <person name="Bandarenka Y.V."/>
            <person name="Zhorov D.G."/>
            <person name="Warner D."/>
        </authorList>
    </citation>
    <scope>NUCLEOTIDE SEQUENCE [LARGE SCALE GENOMIC DNA]</scope>
    <source>
        <strain evidence="1">180601</strain>
        <tissue evidence="1">Whole Body</tissue>
    </source>
</reference>
<protein>
    <submittedName>
        <fullName evidence="1">YqaJ domain-containing protein</fullName>
    </submittedName>
</protein>
<dbReference type="EMBL" id="VUJU01005746">
    <property type="protein sequence ID" value="KAF0750369.1"/>
    <property type="molecule type" value="Genomic_DNA"/>
</dbReference>
<evidence type="ECO:0000313" key="1">
    <source>
        <dbReference type="EMBL" id="KAF0750369.1"/>
    </source>
</evidence>
<proteinExistence type="predicted"/>
<comment type="caution">
    <text evidence="1">The sequence shown here is derived from an EMBL/GenBank/DDBJ whole genome shotgun (WGS) entry which is preliminary data.</text>
</comment>
<keyword evidence="2" id="KW-1185">Reference proteome</keyword>
<dbReference type="AlphaFoldDB" id="A0A6G0Y7A9"/>
<sequence>MVLHILNADVPLELEVGGGLNSRTSFSLRVRKYILGNILRFRGDVTKCILHWTNETGITKVQKIKGIQKDLANAPYHRLGQHTNCSSYFCNGSLKPNEQNLVPEAETSGIMNEIKNHTLRLVYNAESLLENKNNNICEQFNALINKFVAGKRLNFSRKESYNTRVEAAVVSFNSKQYLRQIYKKISNCSPGKQIINA</sequence>
<accession>A0A6G0Y7A9</accession>
<dbReference type="OrthoDB" id="6612141at2759"/>
<organism evidence="1 2">
    <name type="scientific">Aphis craccivora</name>
    <name type="common">Cowpea aphid</name>
    <dbReference type="NCBI Taxonomy" id="307492"/>
    <lineage>
        <taxon>Eukaryota</taxon>
        <taxon>Metazoa</taxon>
        <taxon>Ecdysozoa</taxon>
        <taxon>Arthropoda</taxon>
        <taxon>Hexapoda</taxon>
        <taxon>Insecta</taxon>
        <taxon>Pterygota</taxon>
        <taxon>Neoptera</taxon>
        <taxon>Paraneoptera</taxon>
        <taxon>Hemiptera</taxon>
        <taxon>Sternorrhyncha</taxon>
        <taxon>Aphidomorpha</taxon>
        <taxon>Aphidoidea</taxon>
        <taxon>Aphididae</taxon>
        <taxon>Aphidini</taxon>
        <taxon>Aphis</taxon>
        <taxon>Aphis</taxon>
    </lineage>
</organism>
<name>A0A6G0Y7A9_APHCR</name>
<dbReference type="Proteomes" id="UP000478052">
    <property type="component" value="Unassembled WGS sequence"/>
</dbReference>
<evidence type="ECO:0000313" key="2">
    <source>
        <dbReference type="Proteomes" id="UP000478052"/>
    </source>
</evidence>